<evidence type="ECO:0000256" key="3">
    <source>
        <dbReference type="ARBA" id="ARBA00022449"/>
    </source>
</evidence>
<feature type="transmembrane region" description="Helical" evidence="8">
    <location>
        <begin position="110"/>
        <end position="129"/>
    </location>
</feature>
<comment type="subcellular location">
    <subcellularLocation>
        <location evidence="1">Membrane</location>
        <topology evidence="1">Multi-pass membrane protein</topology>
    </subcellularLocation>
</comment>
<dbReference type="EMBL" id="JAGSXJ010000001">
    <property type="protein sequence ID" value="KAH6697360.1"/>
    <property type="molecule type" value="Genomic_DNA"/>
</dbReference>
<evidence type="ECO:0000256" key="6">
    <source>
        <dbReference type="ARBA" id="ARBA00023136"/>
    </source>
</evidence>
<feature type="transmembrane region" description="Helical" evidence="8">
    <location>
        <begin position="313"/>
        <end position="331"/>
    </location>
</feature>
<evidence type="ECO:0000313" key="10">
    <source>
        <dbReference type="EMBL" id="KAH6697360.1"/>
    </source>
</evidence>
<dbReference type="OrthoDB" id="2127281at2759"/>
<feature type="transmembrane region" description="Helical" evidence="8">
    <location>
        <begin position="338"/>
        <end position="358"/>
    </location>
</feature>
<feature type="transmembrane region" description="Helical" evidence="8">
    <location>
        <begin position="72"/>
        <end position="95"/>
    </location>
</feature>
<comment type="caution">
    <text evidence="10">The sequence shown here is derived from an EMBL/GenBank/DDBJ whole genome shotgun (WGS) entry which is preliminary data.</text>
</comment>
<feature type="domain" description="Sodium/calcium exchanger membrane region" evidence="9">
    <location>
        <begin position="11"/>
        <end position="152"/>
    </location>
</feature>
<dbReference type="PANTHER" id="PTHR10846:SF8">
    <property type="entry name" value="INNER MEMBRANE PROTEIN YRBG"/>
    <property type="match status" value="1"/>
</dbReference>
<dbReference type="GO" id="GO:0008273">
    <property type="term" value="F:calcium, potassium:sodium antiporter activity"/>
    <property type="evidence" value="ECO:0007669"/>
    <property type="project" value="TreeGrafter"/>
</dbReference>
<dbReference type="InterPro" id="IPR004481">
    <property type="entry name" value="K/Na/Ca-exchanger"/>
</dbReference>
<evidence type="ECO:0000256" key="8">
    <source>
        <dbReference type="SAM" id="Phobius"/>
    </source>
</evidence>
<keyword evidence="11" id="KW-1185">Reference proteome</keyword>
<protein>
    <recommendedName>
        <fullName evidence="9">Sodium/calcium exchanger membrane region domain-containing protein</fullName>
    </recommendedName>
</protein>
<gene>
    <name evidence="10" type="ORF">F5X68DRAFT_4139</name>
</gene>
<evidence type="ECO:0000256" key="1">
    <source>
        <dbReference type="ARBA" id="ARBA00004141"/>
    </source>
</evidence>
<keyword evidence="5 8" id="KW-1133">Transmembrane helix</keyword>
<sequence>MGDTNVILYNAAAFITALFLLESGADKFIDHTAIVARRLNVSETAIALLTAGCEWEELIVVISSLAQGRPMLAIGNVIGSSISNILGAFSLGLIFRQGVGPAQFDRSSRIYSALLLAITTLVMPISHVADKKAASIAFGSTLIAIFAVYVVSVGFAISRGKLAAPEDSDSDSDSDSYSSSDAGSTQETPRETDALLQPSQAAVRRPGQTLAHHVFQLVLGFLAVSLAGYVLSCASINIADATGISDVLFGIVVLAIATTLPEKLIAFMSGRRGYVGILTANTAGSNIFLLSLCLGIILVGAPAVSDGDSVSPIELAVLSASTLGFAFAVWFGGRFDRWIGHLLLLGYIAFIVAEFTVIH</sequence>
<dbReference type="InterPro" id="IPR044880">
    <property type="entry name" value="NCX_ion-bd_dom_sf"/>
</dbReference>
<feature type="transmembrane region" description="Helical" evidence="8">
    <location>
        <begin position="273"/>
        <end position="301"/>
    </location>
</feature>
<dbReference type="Pfam" id="PF01699">
    <property type="entry name" value="Na_Ca_ex"/>
    <property type="match status" value="2"/>
</dbReference>
<dbReference type="AlphaFoldDB" id="A0A9P8VML8"/>
<dbReference type="GO" id="GO:0005886">
    <property type="term" value="C:plasma membrane"/>
    <property type="evidence" value="ECO:0007669"/>
    <property type="project" value="TreeGrafter"/>
</dbReference>
<feature type="region of interest" description="Disordered" evidence="7">
    <location>
        <begin position="163"/>
        <end position="194"/>
    </location>
</feature>
<reference evidence="10" key="1">
    <citation type="journal article" date="2021" name="Nat. Commun.">
        <title>Genetic determinants of endophytism in the Arabidopsis root mycobiome.</title>
        <authorList>
            <person name="Mesny F."/>
            <person name="Miyauchi S."/>
            <person name="Thiergart T."/>
            <person name="Pickel B."/>
            <person name="Atanasova L."/>
            <person name="Karlsson M."/>
            <person name="Huettel B."/>
            <person name="Barry K.W."/>
            <person name="Haridas S."/>
            <person name="Chen C."/>
            <person name="Bauer D."/>
            <person name="Andreopoulos W."/>
            <person name="Pangilinan J."/>
            <person name="LaButti K."/>
            <person name="Riley R."/>
            <person name="Lipzen A."/>
            <person name="Clum A."/>
            <person name="Drula E."/>
            <person name="Henrissat B."/>
            <person name="Kohler A."/>
            <person name="Grigoriev I.V."/>
            <person name="Martin F.M."/>
            <person name="Hacquard S."/>
        </authorList>
    </citation>
    <scope>NUCLEOTIDE SEQUENCE</scope>
    <source>
        <strain evidence="10">MPI-SDFR-AT-0117</strain>
    </source>
</reference>
<dbReference type="Gene3D" id="1.20.1420.30">
    <property type="entry name" value="NCX, central ion-binding region"/>
    <property type="match status" value="2"/>
</dbReference>
<dbReference type="Proteomes" id="UP000770015">
    <property type="component" value="Unassembled WGS sequence"/>
</dbReference>
<keyword evidence="3" id="KW-0050">Antiport</keyword>
<evidence type="ECO:0000259" key="9">
    <source>
        <dbReference type="Pfam" id="PF01699"/>
    </source>
</evidence>
<dbReference type="PANTHER" id="PTHR10846">
    <property type="entry name" value="SODIUM/POTASSIUM/CALCIUM EXCHANGER"/>
    <property type="match status" value="1"/>
</dbReference>
<feature type="transmembrane region" description="Helical" evidence="8">
    <location>
        <begin position="214"/>
        <end position="238"/>
    </location>
</feature>
<dbReference type="InterPro" id="IPR004837">
    <property type="entry name" value="NaCa_Exmemb"/>
</dbReference>
<evidence type="ECO:0000256" key="4">
    <source>
        <dbReference type="ARBA" id="ARBA00022692"/>
    </source>
</evidence>
<dbReference type="GO" id="GO:0006874">
    <property type="term" value="P:intracellular calcium ion homeostasis"/>
    <property type="evidence" value="ECO:0007669"/>
    <property type="project" value="TreeGrafter"/>
</dbReference>
<feature type="transmembrane region" description="Helical" evidence="8">
    <location>
        <begin position="244"/>
        <end position="261"/>
    </location>
</feature>
<evidence type="ECO:0000256" key="7">
    <source>
        <dbReference type="SAM" id="MobiDB-lite"/>
    </source>
</evidence>
<keyword evidence="4 8" id="KW-0812">Transmembrane</keyword>
<dbReference type="GO" id="GO:0005262">
    <property type="term" value="F:calcium channel activity"/>
    <property type="evidence" value="ECO:0007669"/>
    <property type="project" value="TreeGrafter"/>
</dbReference>
<proteinExistence type="inferred from homology"/>
<feature type="domain" description="Sodium/calcium exchanger membrane region" evidence="9">
    <location>
        <begin position="213"/>
        <end position="353"/>
    </location>
</feature>
<feature type="transmembrane region" description="Helical" evidence="8">
    <location>
        <begin position="135"/>
        <end position="157"/>
    </location>
</feature>
<evidence type="ECO:0000256" key="5">
    <source>
        <dbReference type="ARBA" id="ARBA00022989"/>
    </source>
</evidence>
<organism evidence="10 11">
    <name type="scientific">Plectosphaerella plurivora</name>
    <dbReference type="NCBI Taxonomy" id="936078"/>
    <lineage>
        <taxon>Eukaryota</taxon>
        <taxon>Fungi</taxon>
        <taxon>Dikarya</taxon>
        <taxon>Ascomycota</taxon>
        <taxon>Pezizomycotina</taxon>
        <taxon>Sordariomycetes</taxon>
        <taxon>Hypocreomycetidae</taxon>
        <taxon>Glomerellales</taxon>
        <taxon>Plectosphaerellaceae</taxon>
        <taxon>Plectosphaerella</taxon>
    </lineage>
</organism>
<keyword evidence="6 8" id="KW-0472">Membrane</keyword>
<name>A0A9P8VML8_9PEZI</name>
<evidence type="ECO:0000256" key="2">
    <source>
        <dbReference type="ARBA" id="ARBA00005364"/>
    </source>
</evidence>
<evidence type="ECO:0000313" key="11">
    <source>
        <dbReference type="Proteomes" id="UP000770015"/>
    </source>
</evidence>
<feature type="transmembrane region" description="Helical" evidence="8">
    <location>
        <begin position="6"/>
        <end position="25"/>
    </location>
</feature>
<accession>A0A9P8VML8</accession>
<comment type="similarity">
    <text evidence="2">Belongs to the Ca(2+):cation antiporter (CaCA) (TC 2.A.19) family. SLC24A subfamily.</text>
</comment>
<keyword evidence="3" id="KW-0813">Transport</keyword>